<dbReference type="CDD" id="cd00090">
    <property type="entry name" value="HTH_ARSR"/>
    <property type="match status" value="1"/>
</dbReference>
<name>A0A7Y9I7S2_9ACTN</name>
<evidence type="ECO:0000256" key="2">
    <source>
        <dbReference type="ARBA" id="ARBA00023125"/>
    </source>
</evidence>
<dbReference type="NCBIfam" id="NF033788">
    <property type="entry name" value="HTH_metalloreg"/>
    <property type="match status" value="1"/>
</dbReference>
<dbReference type="GO" id="GO:0003677">
    <property type="term" value="F:DNA binding"/>
    <property type="evidence" value="ECO:0007669"/>
    <property type="project" value="UniProtKB-KW"/>
</dbReference>
<protein>
    <submittedName>
        <fullName evidence="5">DNA-binding transcriptional ArsR family regulator</fullName>
    </submittedName>
</protein>
<dbReference type="EMBL" id="JACCBU010000001">
    <property type="protein sequence ID" value="NYE71556.1"/>
    <property type="molecule type" value="Genomic_DNA"/>
</dbReference>
<reference evidence="5 6" key="1">
    <citation type="submission" date="2020-07" db="EMBL/GenBank/DDBJ databases">
        <title>Sequencing the genomes of 1000 actinobacteria strains.</title>
        <authorList>
            <person name="Klenk H.-P."/>
        </authorList>
    </citation>
    <scope>NUCLEOTIDE SEQUENCE [LARGE SCALE GENOMIC DNA]</scope>
    <source>
        <strain evidence="5 6">DSM 22083</strain>
    </source>
</reference>
<evidence type="ECO:0000256" key="1">
    <source>
        <dbReference type="ARBA" id="ARBA00023015"/>
    </source>
</evidence>
<dbReference type="Pfam" id="PF01022">
    <property type="entry name" value="HTH_5"/>
    <property type="match status" value="1"/>
</dbReference>
<feature type="domain" description="HTH arsR-type" evidence="4">
    <location>
        <begin position="1"/>
        <end position="94"/>
    </location>
</feature>
<dbReference type="InterPro" id="IPR011991">
    <property type="entry name" value="ArsR-like_HTH"/>
</dbReference>
<evidence type="ECO:0000256" key="3">
    <source>
        <dbReference type="ARBA" id="ARBA00023163"/>
    </source>
</evidence>
<keyword evidence="6" id="KW-1185">Reference proteome</keyword>
<dbReference type="AlphaFoldDB" id="A0A7Y9I7S2"/>
<keyword evidence="3" id="KW-0804">Transcription</keyword>
<dbReference type="InterPro" id="IPR036388">
    <property type="entry name" value="WH-like_DNA-bd_sf"/>
</dbReference>
<dbReference type="RefSeq" id="WP_179751785.1">
    <property type="nucleotide sequence ID" value="NZ_JACCBU010000001.1"/>
</dbReference>
<gene>
    <name evidence="5" type="ORF">BKA15_002885</name>
</gene>
<dbReference type="InterPro" id="IPR036390">
    <property type="entry name" value="WH_DNA-bd_sf"/>
</dbReference>
<evidence type="ECO:0000313" key="5">
    <source>
        <dbReference type="EMBL" id="NYE71556.1"/>
    </source>
</evidence>
<dbReference type="SMART" id="SM00418">
    <property type="entry name" value="HTH_ARSR"/>
    <property type="match status" value="1"/>
</dbReference>
<keyword evidence="1" id="KW-0805">Transcription regulation</keyword>
<comment type="caution">
    <text evidence="5">The sequence shown here is derived from an EMBL/GenBank/DDBJ whole genome shotgun (WGS) entry which is preliminary data.</text>
</comment>
<accession>A0A7Y9I7S2</accession>
<evidence type="ECO:0000313" key="6">
    <source>
        <dbReference type="Proteomes" id="UP000569914"/>
    </source>
</evidence>
<dbReference type="SUPFAM" id="SSF46785">
    <property type="entry name" value="Winged helix' DNA-binding domain"/>
    <property type="match status" value="1"/>
</dbReference>
<dbReference type="InterPro" id="IPR051081">
    <property type="entry name" value="HTH_MetalResp_TranReg"/>
</dbReference>
<organism evidence="5 6">
    <name type="scientific">Microlunatus parietis</name>
    <dbReference type="NCBI Taxonomy" id="682979"/>
    <lineage>
        <taxon>Bacteria</taxon>
        <taxon>Bacillati</taxon>
        <taxon>Actinomycetota</taxon>
        <taxon>Actinomycetes</taxon>
        <taxon>Propionibacteriales</taxon>
        <taxon>Propionibacteriaceae</taxon>
        <taxon>Microlunatus</taxon>
    </lineage>
</organism>
<dbReference type="PANTHER" id="PTHR33154:SF33">
    <property type="entry name" value="TRANSCRIPTIONAL REPRESSOR SDPR"/>
    <property type="match status" value="1"/>
</dbReference>
<dbReference type="PROSITE" id="PS50987">
    <property type="entry name" value="HTH_ARSR_2"/>
    <property type="match status" value="1"/>
</dbReference>
<dbReference type="PANTHER" id="PTHR33154">
    <property type="entry name" value="TRANSCRIPTIONAL REGULATOR, ARSR FAMILY"/>
    <property type="match status" value="1"/>
</dbReference>
<dbReference type="Gene3D" id="1.10.10.10">
    <property type="entry name" value="Winged helix-like DNA-binding domain superfamily/Winged helix DNA-binding domain"/>
    <property type="match status" value="1"/>
</dbReference>
<evidence type="ECO:0000259" key="4">
    <source>
        <dbReference type="PROSITE" id="PS50987"/>
    </source>
</evidence>
<dbReference type="GO" id="GO:0003700">
    <property type="term" value="F:DNA-binding transcription factor activity"/>
    <property type="evidence" value="ECO:0007669"/>
    <property type="project" value="InterPro"/>
</dbReference>
<keyword evidence="2 5" id="KW-0238">DNA-binding</keyword>
<sequence length="122" mass="13484">METDQDDVDAVLAALADPTRRRIVDLLGSRAHRPGELADLLGVSAPIISRHLRTLLQAGLVGDERVPDDARIRLFRLRTRGMAPLIAWLARLPADWDDQLAGFKAYAEVRVPAARAEQRAGR</sequence>
<dbReference type="Proteomes" id="UP000569914">
    <property type="component" value="Unassembled WGS sequence"/>
</dbReference>
<dbReference type="InterPro" id="IPR001845">
    <property type="entry name" value="HTH_ArsR_DNA-bd_dom"/>
</dbReference>
<proteinExistence type="predicted"/>